<dbReference type="Proteomes" id="UP000184394">
    <property type="component" value="Unassembled WGS sequence"/>
</dbReference>
<accession>A0A1M7LTG7</accession>
<evidence type="ECO:0000313" key="1">
    <source>
        <dbReference type="EMBL" id="SHM81462.1"/>
    </source>
</evidence>
<dbReference type="AlphaFoldDB" id="A0A1M7LTG7"/>
<evidence type="ECO:0000313" key="2">
    <source>
        <dbReference type="Proteomes" id="UP000184394"/>
    </source>
</evidence>
<dbReference type="EMBL" id="FRCT01000015">
    <property type="protein sequence ID" value="SHM81462.1"/>
    <property type="molecule type" value="Genomic_DNA"/>
</dbReference>
<proteinExistence type="predicted"/>
<name>A0A1M7LTG7_RUMFL</name>
<gene>
    <name evidence="1" type="ORF">SAMN04487860_11563</name>
</gene>
<protein>
    <submittedName>
        <fullName evidence="1">Uncharacterized protein</fullName>
    </submittedName>
</protein>
<reference evidence="1 2" key="1">
    <citation type="submission" date="2016-11" db="EMBL/GenBank/DDBJ databases">
        <authorList>
            <person name="Jaros S."/>
            <person name="Januszkiewicz K."/>
            <person name="Wedrychowicz H."/>
        </authorList>
    </citation>
    <scope>NUCLEOTIDE SEQUENCE [LARGE SCALE GENOMIC DNA]</scope>
    <source>
        <strain evidence="1 2">Y1</strain>
    </source>
</reference>
<sequence length="65" mass="7476">MGRTIKEPQIRNINVRFNGDTQDFELFIKSLLSDYLHSGDIDKCQLADVVDKVEISETNEKSVDF</sequence>
<organism evidence="1 2">
    <name type="scientific">Ruminococcus flavefaciens</name>
    <dbReference type="NCBI Taxonomy" id="1265"/>
    <lineage>
        <taxon>Bacteria</taxon>
        <taxon>Bacillati</taxon>
        <taxon>Bacillota</taxon>
        <taxon>Clostridia</taxon>
        <taxon>Eubacteriales</taxon>
        <taxon>Oscillospiraceae</taxon>
        <taxon>Ruminococcus</taxon>
    </lineage>
</organism>